<dbReference type="InterPro" id="IPR000719">
    <property type="entry name" value="Prot_kinase_dom"/>
</dbReference>
<dbReference type="PROSITE" id="PS00108">
    <property type="entry name" value="PROTEIN_KINASE_ST"/>
    <property type="match status" value="1"/>
</dbReference>
<evidence type="ECO:0000313" key="3">
    <source>
        <dbReference type="Proteomes" id="UP001470230"/>
    </source>
</evidence>
<dbReference type="InterPro" id="IPR011009">
    <property type="entry name" value="Kinase-like_dom_sf"/>
</dbReference>
<proteinExistence type="predicted"/>
<organism evidence="2 3">
    <name type="scientific">Tritrichomonas musculus</name>
    <dbReference type="NCBI Taxonomy" id="1915356"/>
    <lineage>
        <taxon>Eukaryota</taxon>
        <taxon>Metamonada</taxon>
        <taxon>Parabasalia</taxon>
        <taxon>Tritrichomonadida</taxon>
        <taxon>Tritrichomonadidae</taxon>
        <taxon>Tritrichomonas</taxon>
    </lineage>
</organism>
<dbReference type="Proteomes" id="UP001470230">
    <property type="component" value="Unassembled WGS sequence"/>
</dbReference>
<keyword evidence="3" id="KW-1185">Reference proteome</keyword>
<dbReference type="SUPFAM" id="SSF56112">
    <property type="entry name" value="Protein kinase-like (PK-like)"/>
    <property type="match status" value="1"/>
</dbReference>
<dbReference type="PROSITE" id="PS50011">
    <property type="entry name" value="PROTEIN_KINASE_DOM"/>
    <property type="match status" value="1"/>
</dbReference>
<sequence>MEICDKNVFIRNPTEFADDASSKHSRRYYNGIADISYLIYKTNPPKNCLQLQYGNTLAFSRAVIFHATLNHPAIVPFIGWYSSSKDDRIYVENKKIFLDDIIYEIKFDNFTYKLIIAYGIACAMELFHFNRIVHGDLKPANILVDAILHPYIYEFFSARQIDLENTF</sequence>
<evidence type="ECO:0000259" key="1">
    <source>
        <dbReference type="PROSITE" id="PS50011"/>
    </source>
</evidence>
<name>A0ABR2L4S0_9EUKA</name>
<dbReference type="EMBL" id="JAPFFF010000001">
    <property type="protein sequence ID" value="KAK8897991.1"/>
    <property type="molecule type" value="Genomic_DNA"/>
</dbReference>
<evidence type="ECO:0000313" key="2">
    <source>
        <dbReference type="EMBL" id="KAK8897991.1"/>
    </source>
</evidence>
<dbReference type="Pfam" id="PF00069">
    <property type="entry name" value="Pkinase"/>
    <property type="match status" value="1"/>
</dbReference>
<feature type="domain" description="Protein kinase" evidence="1">
    <location>
        <begin position="1"/>
        <end position="167"/>
    </location>
</feature>
<dbReference type="InterPro" id="IPR008271">
    <property type="entry name" value="Ser/Thr_kinase_AS"/>
</dbReference>
<gene>
    <name evidence="2" type="ORF">M9Y10_000236</name>
</gene>
<comment type="caution">
    <text evidence="2">The sequence shown here is derived from an EMBL/GenBank/DDBJ whole genome shotgun (WGS) entry which is preliminary data.</text>
</comment>
<reference evidence="2 3" key="1">
    <citation type="submission" date="2024-04" db="EMBL/GenBank/DDBJ databases">
        <title>Tritrichomonas musculus Genome.</title>
        <authorList>
            <person name="Alves-Ferreira E."/>
            <person name="Grigg M."/>
            <person name="Lorenzi H."/>
            <person name="Galac M."/>
        </authorList>
    </citation>
    <scope>NUCLEOTIDE SEQUENCE [LARGE SCALE GENOMIC DNA]</scope>
    <source>
        <strain evidence="2 3">EAF2021</strain>
    </source>
</reference>
<dbReference type="Gene3D" id="1.10.510.10">
    <property type="entry name" value="Transferase(Phosphotransferase) domain 1"/>
    <property type="match status" value="1"/>
</dbReference>
<protein>
    <recommendedName>
        <fullName evidence="1">Protein kinase domain-containing protein</fullName>
    </recommendedName>
</protein>
<accession>A0ABR2L4S0</accession>